<evidence type="ECO:0000256" key="1">
    <source>
        <dbReference type="SAM" id="Phobius"/>
    </source>
</evidence>
<feature type="transmembrane region" description="Helical" evidence="1">
    <location>
        <begin position="36"/>
        <end position="56"/>
    </location>
</feature>
<evidence type="ECO:0000313" key="2">
    <source>
        <dbReference type="EMBL" id="KZS01142.1"/>
    </source>
</evidence>
<evidence type="ECO:0000313" key="3">
    <source>
        <dbReference type="Proteomes" id="UP000076858"/>
    </source>
</evidence>
<reference evidence="2 3" key="1">
    <citation type="submission" date="2016-03" db="EMBL/GenBank/DDBJ databases">
        <title>EvidentialGene: Evidence-directed Construction of Genes on Genomes.</title>
        <authorList>
            <person name="Gilbert D.G."/>
            <person name="Choi J.-H."/>
            <person name="Mockaitis K."/>
            <person name="Colbourne J."/>
            <person name="Pfrender M."/>
        </authorList>
    </citation>
    <scope>NUCLEOTIDE SEQUENCE [LARGE SCALE GENOMIC DNA]</scope>
    <source>
        <strain evidence="2 3">Xinb3</strain>
        <tissue evidence="2">Complete organism</tissue>
    </source>
</reference>
<dbReference type="AlphaFoldDB" id="A0A164IDH8"/>
<protein>
    <submittedName>
        <fullName evidence="2">Uncharacterized protein</fullName>
    </submittedName>
</protein>
<keyword evidence="3" id="KW-1185">Reference proteome</keyword>
<comment type="caution">
    <text evidence="2">The sequence shown here is derived from an EMBL/GenBank/DDBJ whole genome shotgun (WGS) entry which is preliminary data.</text>
</comment>
<keyword evidence="1" id="KW-0812">Transmembrane</keyword>
<keyword evidence="1" id="KW-0472">Membrane</keyword>
<accession>A0A164IDH8</accession>
<dbReference type="Proteomes" id="UP000076858">
    <property type="component" value="Unassembled WGS sequence"/>
</dbReference>
<organism evidence="2 3">
    <name type="scientific">Daphnia magna</name>
    <dbReference type="NCBI Taxonomy" id="35525"/>
    <lineage>
        <taxon>Eukaryota</taxon>
        <taxon>Metazoa</taxon>
        <taxon>Ecdysozoa</taxon>
        <taxon>Arthropoda</taxon>
        <taxon>Crustacea</taxon>
        <taxon>Branchiopoda</taxon>
        <taxon>Diplostraca</taxon>
        <taxon>Cladocera</taxon>
        <taxon>Anomopoda</taxon>
        <taxon>Daphniidae</taxon>
        <taxon>Daphnia</taxon>
    </lineage>
</organism>
<gene>
    <name evidence="2" type="ORF">APZ42_002284</name>
</gene>
<sequence length="83" mass="10035">MHFEKWQRSIRHRSIHLLFLELPFSDKKKYPDQFRFFSWGGVLAILNLMVQSVFFLRRTVQEEIRVPDYSLGGGRHIELNKSR</sequence>
<keyword evidence="1" id="KW-1133">Transmembrane helix</keyword>
<proteinExistence type="predicted"/>
<name>A0A164IDH8_9CRUS</name>
<dbReference type="EMBL" id="LRGB01007516">
    <property type="protein sequence ID" value="KZS01142.1"/>
    <property type="molecule type" value="Genomic_DNA"/>
</dbReference>